<dbReference type="GO" id="GO:0005829">
    <property type="term" value="C:cytosol"/>
    <property type="evidence" value="ECO:0007669"/>
    <property type="project" value="TreeGrafter"/>
</dbReference>
<evidence type="ECO:0000259" key="2">
    <source>
        <dbReference type="Pfam" id="PF10193"/>
    </source>
</evidence>
<dbReference type="PANTHER" id="PTHR15830:SF10">
    <property type="entry name" value="TELOMERE LENGTH REGULATION PROTEIN TEL2 HOMOLOG"/>
    <property type="match status" value="1"/>
</dbReference>
<dbReference type="GO" id="GO:0042162">
    <property type="term" value="F:telomeric DNA binding"/>
    <property type="evidence" value="ECO:0007669"/>
    <property type="project" value="TreeGrafter"/>
</dbReference>
<evidence type="ECO:0000313" key="3">
    <source>
        <dbReference type="EMBL" id="RXH96102.1"/>
    </source>
</evidence>
<dbReference type="AlphaFoldDB" id="A0A498JR87"/>
<sequence length="360" mass="40320">MSNCIQQGIDNPETSTSMLVNLEHLANWEEKQMFKQFMEDHSTASFPLKSECRCCKTRPEKGMKASNSTCYCDTQKKQRDNYGVHTDAACTTQSAINSGVILGLCQQRRVLFTVHHYSVQHSSVAVIAAKDNIHPACVISQLVDVVAALRNSDDADRVENALGVAEKLVRASPDELKHVASDFVRTLVQLRCSGLAVEGEEDQLKTRQKALVDLLVTCPLESVETLNKLLYSPKMDISQCILILDGQRAKTSPLASPRLEMALGPAGAGPWKEISKSRSLLNWTDHYGRELQNLVKTSEWSLRSENKQEAQIEWPHNKFPVYAAAFMLPARQGFEKRRQGVDLLGRDFLVLGKLIYMRKC</sequence>
<dbReference type="InterPro" id="IPR019337">
    <property type="entry name" value="Telomere_length_regulation_dom"/>
</dbReference>
<dbReference type="Proteomes" id="UP000290289">
    <property type="component" value="Chromosome 6"/>
</dbReference>
<dbReference type="GO" id="GO:0051879">
    <property type="term" value="F:Hsp90 protein binding"/>
    <property type="evidence" value="ECO:0007669"/>
    <property type="project" value="TreeGrafter"/>
</dbReference>
<dbReference type="PANTHER" id="PTHR15830">
    <property type="entry name" value="TELOMERE LENGTH REGULATION PROTEIN TEL2 FAMILY MEMBER"/>
    <property type="match status" value="1"/>
</dbReference>
<proteinExistence type="inferred from homology"/>
<name>A0A498JR87_MALDO</name>
<dbReference type="Pfam" id="PF10193">
    <property type="entry name" value="Telomere_reg-2"/>
    <property type="match status" value="1"/>
</dbReference>
<evidence type="ECO:0000256" key="1">
    <source>
        <dbReference type="ARBA" id="ARBA00006133"/>
    </source>
</evidence>
<dbReference type="GO" id="GO:0051083">
    <property type="term" value="P:'de novo' cotranslational protein folding"/>
    <property type="evidence" value="ECO:0007669"/>
    <property type="project" value="TreeGrafter"/>
</dbReference>
<accession>A0A498JR87</accession>
<keyword evidence="4" id="KW-1185">Reference proteome</keyword>
<evidence type="ECO:0000313" key="4">
    <source>
        <dbReference type="Proteomes" id="UP000290289"/>
    </source>
</evidence>
<dbReference type="InterPro" id="IPR051970">
    <property type="entry name" value="TEL2_Regulation"/>
</dbReference>
<dbReference type="Gene3D" id="1.25.40.720">
    <property type="entry name" value="Telomere length regulation protein 2, C-terminal domain"/>
    <property type="match status" value="1"/>
</dbReference>
<dbReference type="EMBL" id="RDQH01000332">
    <property type="protein sequence ID" value="RXH96102.1"/>
    <property type="molecule type" value="Genomic_DNA"/>
</dbReference>
<protein>
    <recommendedName>
        <fullName evidence="2">Telomere length regulation protein conserved domain-containing protein</fullName>
    </recommendedName>
</protein>
<reference evidence="3 4" key="1">
    <citation type="submission" date="2018-10" db="EMBL/GenBank/DDBJ databases">
        <title>A high-quality apple genome assembly.</title>
        <authorList>
            <person name="Hu J."/>
        </authorList>
    </citation>
    <scope>NUCLEOTIDE SEQUENCE [LARGE SCALE GENOMIC DNA]</scope>
    <source>
        <strain evidence="4">cv. HFTH1</strain>
        <tissue evidence="3">Young leaf</tissue>
    </source>
</reference>
<feature type="domain" description="Telomere length regulation protein conserved" evidence="2">
    <location>
        <begin position="141"/>
        <end position="245"/>
    </location>
</feature>
<gene>
    <name evidence="3" type="ORF">DVH24_008602</name>
</gene>
<dbReference type="InterPro" id="IPR038528">
    <property type="entry name" value="TEL2_C_sf"/>
</dbReference>
<comment type="similarity">
    <text evidence="1">Belongs to the TEL2 family.</text>
</comment>
<comment type="caution">
    <text evidence="3">The sequence shown here is derived from an EMBL/GenBank/DDBJ whole genome shotgun (WGS) entry which is preliminary data.</text>
</comment>
<organism evidence="3 4">
    <name type="scientific">Malus domestica</name>
    <name type="common">Apple</name>
    <name type="synonym">Pyrus malus</name>
    <dbReference type="NCBI Taxonomy" id="3750"/>
    <lineage>
        <taxon>Eukaryota</taxon>
        <taxon>Viridiplantae</taxon>
        <taxon>Streptophyta</taxon>
        <taxon>Embryophyta</taxon>
        <taxon>Tracheophyta</taxon>
        <taxon>Spermatophyta</taxon>
        <taxon>Magnoliopsida</taxon>
        <taxon>eudicotyledons</taxon>
        <taxon>Gunneridae</taxon>
        <taxon>Pentapetalae</taxon>
        <taxon>rosids</taxon>
        <taxon>fabids</taxon>
        <taxon>Rosales</taxon>
        <taxon>Rosaceae</taxon>
        <taxon>Amygdaloideae</taxon>
        <taxon>Maleae</taxon>
        <taxon>Malus</taxon>
    </lineage>
</organism>